<dbReference type="GO" id="GO:0003677">
    <property type="term" value="F:DNA binding"/>
    <property type="evidence" value="ECO:0007669"/>
    <property type="project" value="InterPro"/>
</dbReference>
<dbReference type="SMART" id="SM00382">
    <property type="entry name" value="AAA"/>
    <property type="match status" value="2"/>
</dbReference>
<dbReference type="GO" id="GO:0016887">
    <property type="term" value="F:ATP hydrolysis activity"/>
    <property type="evidence" value="ECO:0007669"/>
    <property type="project" value="InterPro"/>
</dbReference>
<keyword evidence="2" id="KW-0547">Nucleotide-binding</keyword>
<dbReference type="FunFam" id="3.40.50.300:FF:000070">
    <property type="entry name" value="Putative ABC transporter ATP-binding component"/>
    <property type="match status" value="1"/>
</dbReference>
<dbReference type="Pfam" id="PF00005">
    <property type="entry name" value="ABC_tran"/>
    <property type="match status" value="2"/>
</dbReference>
<evidence type="ECO:0000256" key="6">
    <source>
        <dbReference type="SAM" id="Coils"/>
    </source>
</evidence>
<evidence type="ECO:0000259" key="7">
    <source>
        <dbReference type="PROSITE" id="PS50893"/>
    </source>
</evidence>
<gene>
    <name evidence="8" type="ORF">SAMN06265350_10611</name>
</gene>
<dbReference type="Pfam" id="PF12848">
    <property type="entry name" value="ABC_tran_Xtn"/>
    <property type="match status" value="1"/>
</dbReference>
<name>A0A521D702_9SPHI</name>
<dbReference type="InterPro" id="IPR003593">
    <property type="entry name" value="AAA+_ATPase"/>
</dbReference>
<organism evidence="8 9">
    <name type="scientific">Solitalea koreensis</name>
    <dbReference type="NCBI Taxonomy" id="543615"/>
    <lineage>
        <taxon>Bacteria</taxon>
        <taxon>Pseudomonadati</taxon>
        <taxon>Bacteroidota</taxon>
        <taxon>Sphingobacteriia</taxon>
        <taxon>Sphingobacteriales</taxon>
        <taxon>Sphingobacteriaceae</taxon>
        <taxon>Solitalea</taxon>
    </lineage>
</organism>
<dbReference type="InterPro" id="IPR032781">
    <property type="entry name" value="ABC_tran_Xtn"/>
</dbReference>
<dbReference type="Gene3D" id="1.10.287.380">
    <property type="entry name" value="Valyl-tRNA synthetase, C-terminal domain"/>
    <property type="match status" value="1"/>
</dbReference>
<keyword evidence="3 8" id="KW-0067">ATP-binding</keyword>
<dbReference type="InterPro" id="IPR017871">
    <property type="entry name" value="ABC_transporter-like_CS"/>
</dbReference>
<keyword evidence="1" id="KW-0677">Repeat</keyword>
<dbReference type="OrthoDB" id="9804035at2"/>
<proteinExistence type="inferred from homology"/>
<dbReference type="InterPro" id="IPR037118">
    <property type="entry name" value="Val-tRNA_synth_C_sf"/>
</dbReference>
<feature type="domain" description="ABC transporter" evidence="7">
    <location>
        <begin position="2"/>
        <end position="271"/>
    </location>
</feature>
<dbReference type="InterPro" id="IPR051309">
    <property type="entry name" value="ABCF_ATPase"/>
</dbReference>
<dbReference type="InterPro" id="IPR003439">
    <property type="entry name" value="ABC_transporter-like_ATP-bd"/>
</dbReference>
<evidence type="ECO:0000313" key="8">
    <source>
        <dbReference type="EMBL" id="SMO67375.1"/>
    </source>
</evidence>
<keyword evidence="6" id="KW-0175">Coiled coil</keyword>
<dbReference type="InterPro" id="IPR032524">
    <property type="entry name" value="ABC_tran_C"/>
</dbReference>
<protein>
    <recommendedName>
        <fullName evidence="5">Probable ATP-binding protein YbiT</fullName>
    </recommendedName>
</protein>
<evidence type="ECO:0000256" key="2">
    <source>
        <dbReference type="ARBA" id="ARBA00022741"/>
    </source>
</evidence>
<dbReference type="Proteomes" id="UP000315971">
    <property type="component" value="Unassembled WGS sequence"/>
</dbReference>
<dbReference type="PANTHER" id="PTHR42855:SF2">
    <property type="entry name" value="DRUG RESISTANCE ABC TRANSPORTER,ATP-BINDING PROTEIN"/>
    <property type="match status" value="1"/>
</dbReference>
<evidence type="ECO:0000256" key="1">
    <source>
        <dbReference type="ARBA" id="ARBA00022737"/>
    </source>
</evidence>
<dbReference type="PROSITE" id="PS50893">
    <property type="entry name" value="ABC_TRANSPORTER_2"/>
    <property type="match status" value="2"/>
</dbReference>
<dbReference type="InterPro" id="IPR027417">
    <property type="entry name" value="P-loop_NTPase"/>
</dbReference>
<feature type="domain" description="ABC transporter" evidence="7">
    <location>
        <begin position="323"/>
        <end position="536"/>
    </location>
</feature>
<sequence>MIAINDLTFEIGARALYDEASWHIKPGEHIGLIGANGTGKTTLLKLIVGDERPTSGVISKSKDIKIGYLNQDLLSIHSDFSILHVAMEAFERQNQLHDEIEEILQKMETDYSESLLHKLSDKQQEFENLDGYNIQYHAEQILAGLGFNPEDTKRPLKEFSGGWRMRVMLAKILLQKPDLLLLDEPTNHLDLPSIKWLEDYLNAFDGAYIIVSHDRYFLDRTVTRIVESRGGQLTVYAGNYTFYLEEKAMRDEIQGNQFKNQQQKIKQEEKLIDRFRAKASKAKMVQSRIKALDRMEKVEDVDSDVASVSFKFKCSRPSGRHVVMMKDISKSYPGLDILKKASADIEKGDKIALIGANGKGKSTLLRLVAGTDKCEGEITVGHNVSQTFFAQHQLESLHLENTILAEMQAFAPTHTDTELRGILGCFLFTGDDVFKKIKVLSGGEKSRVALAKALTSDANFLVLDEPTNHLDMQSVNILIQALQQYEGTVILVSHDRYLVDNVANKIWFIEDHDIKQYPGSYREFDEWYEKRIKDKERDAKTGKKVEPKVEKKEGKVAQIDVKPEKSKELKKMNRELEQLEQQLADLETEKKRIEAEIGKEEVFSNPTKLNEANKSYTEVKKDLEDVQLQWDQLADKIMEMES</sequence>
<comment type="similarity">
    <text evidence="4">Belongs to the ABC transporter superfamily. ABCF family. YbiT subfamily.</text>
</comment>
<dbReference type="Gene3D" id="3.40.50.300">
    <property type="entry name" value="P-loop containing nucleotide triphosphate hydrolases"/>
    <property type="match status" value="2"/>
</dbReference>
<dbReference type="FunFam" id="3.40.50.300:FF:000011">
    <property type="entry name" value="Putative ABC transporter ATP-binding component"/>
    <property type="match status" value="1"/>
</dbReference>
<dbReference type="Pfam" id="PF16326">
    <property type="entry name" value="ABC_tran_CTD"/>
    <property type="match status" value="1"/>
</dbReference>
<evidence type="ECO:0000256" key="5">
    <source>
        <dbReference type="ARBA" id="ARBA00074044"/>
    </source>
</evidence>
<dbReference type="GO" id="GO:0005524">
    <property type="term" value="F:ATP binding"/>
    <property type="evidence" value="ECO:0007669"/>
    <property type="project" value="UniProtKB-KW"/>
</dbReference>
<dbReference type="SUPFAM" id="SSF52540">
    <property type="entry name" value="P-loop containing nucleoside triphosphate hydrolases"/>
    <property type="match status" value="2"/>
</dbReference>
<reference evidence="8 9" key="1">
    <citation type="submission" date="2017-05" db="EMBL/GenBank/DDBJ databases">
        <authorList>
            <person name="Varghese N."/>
            <person name="Submissions S."/>
        </authorList>
    </citation>
    <scope>NUCLEOTIDE SEQUENCE [LARGE SCALE GENOMIC DNA]</scope>
    <source>
        <strain evidence="8 9">DSM 21342</strain>
    </source>
</reference>
<dbReference type="CDD" id="cd03221">
    <property type="entry name" value="ABCF_EF-3"/>
    <property type="match status" value="2"/>
</dbReference>
<evidence type="ECO:0000256" key="3">
    <source>
        <dbReference type="ARBA" id="ARBA00022840"/>
    </source>
</evidence>
<evidence type="ECO:0000313" key="9">
    <source>
        <dbReference type="Proteomes" id="UP000315971"/>
    </source>
</evidence>
<dbReference type="PANTHER" id="PTHR42855">
    <property type="entry name" value="ABC TRANSPORTER ATP-BINDING SUBUNIT"/>
    <property type="match status" value="1"/>
</dbReference>
<keyword evidence="9" id="KW-1185">Reference proteome</keyword>
<dbReference type="AlphaFoldDB" id="A0A521D702"/>
<dbReference type="EMBL" id="FXSZ01000006">
    <property type="protein sequence ID" value="SMO67375.1"/>
    <property type="molecule type" value="Genomic_DNA"/>
</dbReference>
<dbReference type="RefSeq" id="WP_142603901.1">
    <property type="nucleotide sequence ID" value="NZ_FXSZ01000006.1"/>
</dbReference>
<accession>A0A521D702</accession>
<evidence type="ECO:0000256" key="4">
    <source>
        <dbReference type="ARBA" id="ARBA00061551"/>
    </source>
</evidence>
<feature type="coiled-coil region" evidence="6">
    <location>
        <begin position="562"/>
        <end position="629"/>
    </location>
</feature>
<dbReference type="PROSITE" id="PS00211">
    <property type="entry name" value="ABC_TRANSPORTER_1"/>
    <property type="match status" value="2"/>
</dbReference>